<name>A0A0C1F4L8_9FLAO</name>
<dbReference type="AlphaFoldDB" id="A0A0C1F4L8"/>
<proteinExistence type="predicted"/>
<comment type="caution">
    <text evidence="1">The sequence shown here is derived from an EMBL/GenBank/DDBJ whole genome shotgun (WGS) entry which is preliminary data.</text>
</comment>
<evidence type="ECO:0000313" key="2">
    <source>
        <dbReference type="Proteomes" id="UP000031473"/>
    </source>
</evidence>
<evidence type="ECO:0000313" key="1">
    <source>
        <dbReference type="EMBL" id="KIA88062.1"/>
    </source>
</evidence>
<reference evidence="1 2" key="1">
    <citation type="submission" date="2014-10" db="EMBL/GenBank/DDBJ databases">
        <title>Kaistella jeonii genome.</title>
        <authorList>
            <person name="Clayton J.T."/>
            <person name="Newman J.D."/>
        </authorList>
    </citation>
    <scope>NUCLEOTIDE SEQUENCE [LARGE SCALE GENOMIC DNA]</scope>
    <source>
        <strain evidence="1 2">DSM 17048</strain>
    </source>
</reference>
<sequence>MPTIELVKDNIIVNVFSLLALAESVEKWKESDPEKPLIKFGQIILEIFKRYRACCYFFIERQYSIH</sequence>
<dbReference type="EMBL" id="JSYL01000011">
    <property type="protein sequence ID" value="KIA88062.1"/>
    <property type="molecule type" value="Genomic_DNA"/>
</dbReference>
<dbReference type="Proteomes" id="UP000031473">
    <property type="component" value="Unassembled WGS sequence"/>
</dbReference>
<protein>
    <submittedName>
        <fullName evidence="1">Uncharacterized protein</fullName>
    </submittedName>
</protein>
<accession>A0A0C1F4L8</accession>
<organism evidence="1 2">
    <name type="scientific">Kaistella jeonii</name>
    <dbReference type="NCBI Taxonomy" id="266749"/>
    <lineage>
        <taxon>Bacteria</taxon>
        <taxon>Pseudomonadati</taxon>
        <taxon>Bacteroidota</taxon>
        <taxon>Flavobacteriia</taxon>
        <taxon>Flavobacteriales</taxon>
        <taxon>Weeksellaceae</taxon>
        <taxon>Chryseobacterium group</taxon>
        <taxon>Kaistella</taxon>
    </lineage>
</organism>
<gene>
    <name evidence="1" type="ORF">OA86_12745</name>
</gene>
<keyword evidence="2" id="KW-1185">Reference proteome</keyword>